<keyword evidence="1" id="KW-0812">Transmembrane</keyword>
<dbReference type="EMBL" id="CANHGI010000006">
    <property type="protein sequence ID" value="CAI5454067.1"/>
    <property type="molecule type" value="Genomic_DNA"/>
</dbReference>
<sequence length="314" mass="36165">MLLIWLVYKNSPKQIGSYKYLMIYIAVFEISYSIIDGFLEPLVFSHNSIFLVFIRIENYFFKKEIYILLICIWAAFFGSFMAFFAVQFIYRYFVVSGSIFLKSFNDCRLLLWMCGPLICGISWGTVTYFTMHPNEQIDDVVRNDILVDFDSKLENITYIGSYLYRVTTDGCEKLNEKNLFGIIILLLIIVVSILTILASGILCFLKIEQYVRTTRNLSQTFNGLQHQLLYALITQTLIPVILMHIPVSIIFVSTVLSINIGKASVLVSVTIALFPALDPFPVILIVKHYRFAMMSAFTTPVFQFVRNRLDNPVN</sequence>
<evidence type="ECO:0000256" key="1">
    <source>
        <dbReference type="SAM" id="Phobius"/>
    </source>
</evidence>
<reference evidence="2" key="1">
    <citation type="submission" date="2022-11" db="EMBL/GenBank/DDBJ databases">
        <authorList>
            <person name="Kikuchi T."/>
        </authorList>
    </citation>
    <scope>NUCLEOTIDE SEQUENCE</scope>
    <source>
        <strain evidence="2">PS1010</strain>
    </source>
</reference>
<dbReference type="AlphaFoldDB" id="A0A9P1IZF3"/>
<feature type="transmembrane region" description="Helical" evidence="1">
    <location>
        <begin position="65"/>
        <end position="89"/>
    </location>
</feature>
<evidence type="ECO:0000313" key="2">
    <source>
        <dbReference type="EMBL" id="CAI5454067.1"/>
    </source>
</evidence>
<feature type="transmembrane region" description="Helical" evidence="1">
    <location>
        <begin position="109"/>
        <end position="131"/>
    </location>
</feature>
<keyword evidence="1" id="KW-0472">Membrane</keyword>
<dbReference type="GO" id="GO:0038022">
    <property type="term" value="F:G protein-coupled olfactory receptor activity"/>
    <property type="evidence" value="ECO:0007669"/>
    <property type="project" value="TreeGrafter"/>
</dbReference>
<feature type="transmembrane region" description="Helical" evidence="1">
    <location>
        <begin position="263"/>
        <end position="286"/>
    </location>
</feature>
<feature type="transmembrane region" description="Helical" evidence="1">
    <location>
        <begin position="21"/>
        <end position="45"/>
    </location>
</feature>
<dbReference type="SUPFAM" id="SSF81321">
    <property type="entry name" value="Family A G protein-coupled receptor-like"/>
    <property type="match status" value="1"/>
</dbReference>
<accession>A0A9P1IZF3</accession>
<dbReference type="PANTHER" id="PTHR22943">
    <property type="entry name" value="7-TRANSMEMBRANE DOMAIN RECEPTOR C.ELEGANS"/>
    <property type="match status" value="1"/>
</dbReference>
<dbReference type="OrthoDB" id="2101615at2759"/>
<organism evidence="2 3">
    <name type="scientific">Caenorhabditis angaria</name>
    <dbReference type="NCBI Taxonomy" id="860376"/>
    <lineage>
        <taxon>Eukaryota</taxon>
        <taxon>Metazoa</taxon>
        <taxon>Ecdysozoa</taxon>
        <taxon>Nematoda</taxon>
        <taxon>Chromadorea</taxon>
        <taxon>Rhabditida</taxon>
        <taxon>Rhabditina</taxon>
        <taxon>Rhabditomorpha</taxon>
        <taxon>Rhabditoidea</taxon>
        <taxon>Rhabditidae</taxon>
        <taxon>Peloderinae</taxon>
        <taxon>Caenorhabditis</taxon>
    </lineage>
</organism>
<dbReference type="Proteomes" id="UP001152747">
    <property type="component" value="Unassembled WGS sequence"/>
</dbReference>
<keyword evidence="1" id="KW-1133">Transmembrane helix</keyword>
<evidence type="ECO:0008006" key="4">
    <source>
        <dbReference type="Google" id="ProtNLM"/>
    </source>
</evidence>
<dbReference type="InterPro" id="IPR019428">
    <property type="entry name" value="7TM_GPCR_serpentine_rcpt_Str"/>
</dbReference>
<feature type="transmembrane region" description="Helical" evidence="1">
    <location>
        <begin position="228"/>
        <end position="251"/>
    </location>
</feature>
<gene>
    <name evidence="2" type="ORF">CAMP_LOCUS16704</name>
</gene>
<proteinExistence type="predicted"/>
<comment type="caution">
    <text evidence="2">The sequence shown here is derived from an EMBL/GenBank/DDBJ whole genome shotgun (WGS) entry which is preliminary data.</text>
</comment>
<evidence type="ECO:0000313" key="3">
    <source>
        <dbReference type="Proteomes" id="UP001152747"/>
    </source>
</evidence>
<dbReference type="GO" id="GO:0005886">
    <property type="term" value="C:plasma membrane"/>
    <property type="evidence" value="ECO:0007669"/>
    <property type="project" value="TreeGrafter"/>
</dbReference>
<name>A0A9P1IZF3_9PELO</name>
<dbReference type="PANTHER" id="PTHR22943:SF248">
    <property type="entry name" value="SEVEN TM RECEPTOR"/>
    <property type="match status" value="1"/>
</dbReference>
<protein>
    <recommendedName>
        <fullName evidence="4">Seven TM Receptor</fullName>
    </recommendedName>
</protein>
<dbReference type="GO" id="GO:0042048">
    <property type="term" value="P:olfactory behavior"/>
    <property type="evidence" value="ECO:0007669"/>
    <property type="project" value="TreeGrafter"/>
</dbReference>
<dbReference type="Pfam" id="PF10326">
    <property type="entry name" value="7TM_GPCR_Str"/>
    <property type="match status" value="1"/>
</dbReference>
<keyword evidence="3" id="KW-1185">Reference proteome</keyword>
<feature type="transmembrane region" description="Helical" evidence="1">
    <location>
        <begin position="179"/>
        <end position="207"/>
    </location>
</feature>